<comment type="cofactor">
    <cofactor evidence="10">
        <name>Mg(2+)</name>
        <dbReference type="ChEBI" id="CHEBI:18420"/>
    </cofactor>
    <cofactor evidence="10">
        <name>Mn(2+)</name>
        <dbReference type="ChEBI" id="CHEBI:29035"/>
    </cofactor>
    <cofactor evidence="10">
        <name>Ca(2+)</name>
        <dbReference type="ChEBI" id="CHEBI:29108"/>
    </cofactor>
    <text evidence="10">Binds two Mg(2+) per subunit. The magnesium ions form salt bridges with both the protein and the DNA. Can also accept other divalent metal cations, such as Mn(2+) or Ca(2+).</text>
</comment>
<dbReference type="NCBIfam" id="NF011501">
    <property type="entry name" value="PRK14939.1"/>
    <property type="match status" value="1"/>
</dbReference>
<comment type="miscellaneous">
    <text evidence="10">Few gyrases are as efficient as E.coli at forming negative supercoils. Not all organisms have 2 type II topoisomerases; in organisms with a single type II topoisomerase this enzyme also has to decatenate newly replicated chromosomes.</text>
</comment>
<accession>A0A2X3K752</accession>
<dbReference type="AlphaFoldDB" id="A0A2X3K752"/>
<dbReference type="NCBIfam" id="TIGR01059">
    <property type="entry name" value="gyrB"/>
    <property type="match status" value="1"/>
</dbReference>
<dbReference type="PROSITE" id="PS00177">
    <property type="entry name" value="TOPOISOMERASE_II"/>
    <property type="match status" value="1"/>
</dbReference>
<dbReference type="GO" id="GO:0005694">
    <property type="term" value="C:chromosome"/>
    <property type="evidence" value="ECO:0007669"/>
    <property type="project" value="InterPro"/>
</dbReference>
<dbReference type="InterPro" id="IPR034160">
    <property type="entry name" value="TOPRIM_GyrB"/>
</dbReference>
<dbReference type="GO" id="GO:0046872">
    <property type="term" value="F:metal ion binding"/>
    <property type="evidence" value="ECO:0007669"/>
    <property type="project" value="UniProtKB-KW"/>
</dbReference>
<keyword evidence="13" id="KW-1185">Reference proteome</keyword>
<dbReference type="Pfam" id="PF00986">
    <property type="entry name" value="DNA_gyraseB_C"/>
    <property type="match status" value="1"/>
</dbReference>
<sequence length="635" mass="70605">MAANQDSSYDVDKIQVLEDIDAVRKRPGMYIGSTGPDGLLQMIYEVVDNSVDEALAGFCTTIEIVIHEDKRITVRDDGRGIPVGIHPEAGVSTVELVLTTLHAGGKFDEGGYKVSGGLHGVGVSAVNALSEHFVVEVRWRDGKVYRQEFCRGRKTTELEVVGESNETGTTITFLPDREIFDEIHYNFSKLSHRLQELAYLNAGLTIQFDNRLTGVKRAFHAEGGIAAFVQELATGKEPLHEGPIYLAESRGSQSVEVAMLFTDAMEEEVFTFANNINTREGGTHLTGFRAALTKVLNDYAREKRILRQEDEALPGEAIREGLVAIVSVKLQQPEFEGQTKAKLGSPGIRAFVEEVVREQLGQYLAKNPSVGRAIIENSLSAHRARLAAAKARKLVRRKEALFGGGLPGKLADCTSGSPEESELFIVEGDSAGGSAKQGRDRNFQAILPLRGKVLNVEKARLGKLLDNQELRAIITALGTGIRDQFNLDGLRYHKVIIMADADVDGSHIRTLLLTFFFRNLRPLIERGHVYIAKAPLYLAQRGQVRRYLYSDEELEAYQAEEDGKYIVRRFKGLGEMNPEELWETTMNPETRILRQVTIRDALEADEVFTTLMGTDVPRRRDFIRENAHRVVALDI</sequence>
<dbReference type="KEGG" id="bana:BARAN1_1033"/>
<evidence type="ECO:0000256" key="9">
    <source>
        <dbReference type="ARBA" id="ARBA00023235"/>
    </source>
</evidence>
<dbReference type="SUPFAM" id="SSF54211">
    <property type="entry name" value="Ribosomal protein S5 domain 2-like"/>
    <property type="match status" value="1"/>
</dbReference>
<dbReference type="PRINTS" id="PR00418">
    <property type="entry name" value="TPI2FAMILY"/>
</dbReference>
<dbReference type="GO" id="GO:0034335">
    <property type="term" value="F:DNA negative supercoiling activity"/>
    <property type="evidence" value="ECO:0007669"/>
    <property type="project" value="UniProtKB-ARBA"/>
</dbReference>
<dbReference type="FunFam" id="3.30.565.10:FF:000002">
    <property type="entry name" value="DNA gyrase subunit B"/>
    <property type="match status" value="1"/>
</dbReference>
<evidence type="ECO:0000259" key="11">
    <source>
        <dbReference type="PROSITE" id="PS50880"/>
    </source>
</evidence>
<feature type="site" description="Interaction with DNA" evidence="10">
    <location>
        <position position="452"/>
    </location>
</feature>
<dbReference type="SUPFAM" id="SSF56719">
    <property type="entry name" value="Type II DNA topoisomerase"/>
    <property type="match status" value="1"/>
</dbReference>
<dbReference type="GO" id="GO:0006265">
    <property type="term" value="P:DNA topological change"/>
    <property type="evidence" value="ECO:0007669"/>
    <property type="project" value="UniProtKB-UniRule"/>
</dbReference>
<keyword evidence="9 10" id="KW-0413">Isomerase</keyword>
<name>A0A2X3K752_9BACT</name>
<feature type="domain" description="Toprim" evidence="11">
    <location>
        <begin position="421"/>
        <end position="535"/>
    </location>
</feature>
<reference evidence="13" key="1">
    <citation type="submission" date="2018-05" db="EMBL/GenBank/DDBJ databases">
        <authorList>
            <person name="Hao L."/>
        </authorList>
    </citation>
    <scope>NUCLEOTIDE SEQUENCE [LARGE SCALE GENOMIC DNA]</scope>
</reference>
<comment type="catalytic activity">
    <reaction evidence="1 10">
        <text>ATP-dependent breakage, passage and rejoining of double-stranded DNA.</text>
        <dbReference type="EC" id="5.6.2.2"/>
    </reaction>
</comment>
<evidence type="ECO:0000256" key="4">
    <source>
        <dbReference type="ARBA" id="ARBA00022741"/>
    </source>
</evidence>
<dbReference type="InterPro" id="IPR006171">
    <property type="entry name" value="TOPRIM_dom"/>
</dbReference>
<keyword evidence="7 10" id="KW-0799">Topoisomerase</keyword>
<feature type="binding site" evidence="10">
    <location>
        <position position="500"/>
    </location>
    <ligand>
        <name>Mg(2+)</name>
        <dbReference type="ChEBI" id="CHEBI:18420"/>
        <label>2</label>
    </ligand>
</feature>
<dbReference type="GO" id="GO:0005737">
    <property type="term" value="C:cytoplasm"/>
    <property type="evidence" value="ECO:0007669"/>
    <property type="project" value="UniProtKB-SubCell"/>
</dbReference>
<dbReference type="InterPro" id="IPR013506">
    <property type="entry name" value="Topo_IIA_bsu_dom2"/>
</dbReference>
<dbReference type="InterPro" id="IPR013759">
    <property type="entry name" value="Topo_IIA_B_C"/>
</dbReference>
<dbReference type="Gene3D" id="3.30.565.10">
    <property type="entry name" value="Histidine kinase-like ATPase, C-terminal domain"/>
    <property type="match status" value="1"/>
</dbReference>
<keyword evidence="4 10" id="KW-0547">Nucleotide-binding</keyword>
<comment type="subunit">
    <text evidence="10">Heterotetramer, composed of two GyrA and two GyrB chains. In the heterotetramer, GyrA contains the active site tyrosine that forms a transient covalent intermediate with DNA, while GyrB binds cofactors and catalyzes ATP hydrolysis.</text>
</comment>
<evidence type="ECO:0000256" key="3">
    <source>
        <dbReference type="ARBA" id="ARBA00022723"/>
    </source>
</evidence>
<dbReference type="EMBL" id="LS483254">
    <property type="protein sequence ID" value="SQD93057.1"/>
    <property type="molecule type" value="Genomic_DNA"/>
</dbReference>
<dbReference type="Pfam" id="PF01751">
    <property type="entry name" value="Toprim"/>
    <property type="match status" value="1"/>
</dbReference>
<evidence type="ECO:0000313" key="12">
    <source>
        <dbReference type="EMBL" id="SQD93057.1"/>
    </source>
</evidence>
<comment type="function">
    <text evidence="10">A type II topoisomerase that negatively supercoils closed circular double-stranded (ds) DNA in an ATP-dependent manner to modulate DNA topology and maintain chromosomes in an underwound state. Negative supercoiling favors strand separation, and DNA replication, transcription, recombination and repair, all of which involve strand separation. Also able to catalyze the interconversion of other topological isomers of dsDNA rings, including catenanes and knotted rings. Type II topoisomerases break and join 2 DNA strands simultaneously in an ATP-dependent manner.</text>
</comment>
<evidence type="ECO:0000256" key="5">
    <source>
        <dbReference type="ARBA" id="ARBA00022840"/>
    </source>
</evidence>
<dbReference type="GO" id="GO:0003677">
    <property type="term" value="F:DNA binding"/>
    <property type="evidence" value="ECO:0007669"/>
    <property type="project" value="UniProtKB-KW"/>
</dbReference>
<dbReference type="SUPFAM" id="SSF55874">
    <property type="entry name" value="ATPase domain of HSP90 chaperone/DNA topoisomerase II/histidine kinase"/>
    <property type="match status" value="1"/>
</dbReference>
<dbReference type="Pfam" id="PF02518">
    <property type="entry name" value="HATPase_c"/>
    <property type="match status" value="1"/>
</dbReference>
<dbReference type="SMART" id="SM00387">
    <property type="entry name" value="HATPase_c"/>
    <property type="match status" value="1"/>
</dbReference>
<keyword evidence="5 10" id="KW-0067">ATP-binding</keyword>
<feature type="binding site" evidence="10">
    <location>
        <position position="427"/>
    </location>
    <ligand>
        <name>Mg(2+)</name>
        <dbReference type="ChEBI" id="CHEBI:18420"/>
        <label>1</label>
        <note>catalytic</note>
    </ligand>
</feature>
<evidence type="ECO:0000256" key="1">
    <source>
        <dbReference type="ARBA" id="ARBA00000185"/>
    </source>
</evidence>
<dbReference type="FunFam" id="3.30.230.10:FF:000005">
    <property type="entry name" value="DNA gyrase subunit B"/>
    <property type="match status" value="1"/>
</dbReference>
<dbReference type="OrthoDB" id="9802808at2"/>
<dbReference type="PANTHER" id="PTHR45866:SF1">
    <property type="entry name" value="DNA GYRASE SUBUNIT B, MITOCHONDRIAL"/>
    <property type="match status" value="1"/>
</dbReference>
<evidence type="ECO:0000256" key="2">
    <source>
        <dbReference type="ARBA" id="ARBA00010708"/>
    </source>
</evidence>
<protein>
    <recommendedName>
        <fullName evidence="10">DNA gyrase subunit B</fullName>
        <ecNumber evidence="10">5.6.2.2</ecNumber>
    </recommendedName>
</protein>
<organism evidence="12 13">
    <name type="scientific">Candidatus Bipolaricaulis anaerobius</name>
    <dbReference type="NCBI Taxonomy" id="2026885"/>
    <lineage>
        <taxon>Bacteria</taxon>
        <taxon>Candidatus Bipolaricaulota</taxon>
        <taxon>Candidatus Bipolaricaulia</taxon>
        <taxon>Candidatus Bipolaricaulales</taxon>
        <taxon>Candidatus Bipolaricaulaceae</taxon>
        <taxon>Candidatus Bipolaricaulis</taxon>
    </lineage>
</organism>
<dbReference type="NCBIfam" id="NF004189">
    <property type="entry name" value="PRK05644.1"/>
    <property type="match status" value="1"/>
</dbReference>
<dbReference type="InterPro" id="IPR013760">
    <property type="entry name" value="Topo_IIA-like_dom_sf"/>
</dbReference>
<dbReference type="Pfam" id="PF00204">
    <property type="entry name" value="DNA_gyraseB"/>
    <property type="match status" value="1"/>
</dbReference>
<dbReference type="InterPro" id="IPR014721">
    <property type="entry name" value="Ribsml_uS5_D2-typ_fold_subgr"/>
</dbReference>
<dbReference type="InterPro" id="IPR001241">
    <property type="entry name" value="Topo_IIA"/>
</dbReference>
<feature type="binding site" evidence="10">
    <location>
        <position position="500"/>
    </location>
    <ligand>
        <name>Mg(2+)</name>
        <dbReference type="ChEBI" id="CHEBI:18420"/>
        <label>1</label>
        <note>catalytic</note>
    </ligand>
</feature>
<dbReference type="FunFam" id="3.40.50.670:FF:000002">
    <property type="entry name" value="DNA gyrase subunit B"/>
    <property type="match status" value="1"/>
</dbReference>
<comment type="similarity">
    <text evidence="2 10">Belongs to the type II topoisomerase GyrB family.</text>
</comment>
<dbReference type="InterPro" id="IPR036890">
    <property type="entry name" value="HATPase_C_sf"/>
</dbReference>
<dbReference type="SMART" id="SM00433">
    <property type="entry name" value="TOP2c"/>
    <property type="match status" value="1"/>
</dbReference>
<dbReference type="CDD" id="cd00822">
    <property type="entry name" value="TopoII_Trans_DNA_gyrase"/>
    <property type="match status" value="1"/>
</dbReference>
<dbReference type="Gene3D" id="3.40.50.670">
    <property type="match status" value="1"/>
</dbReference>
<dbReference type="RefSeq" id="WP_122031474.1">
    <property type="nucleotide sequence ID" value="NZ_LS483254.1"/>
</dbReference>
<proteinExistence type="inferred from homology"/>
<dbReference type="InterPro" id="IPR018522">
    <property type="entry name" value="TopoIIA_CS"/>
</dbReference>
<dbReference type="InterPro" id="IPR000565">
    <property type="entry name" value="Topo_IIA_B"/>
</dbReference>
<dbReference type="GO" id="GO:0006261">
    <property type="term" value="P:DNA-templated DNA replication"/>
    <property type="evidence" value="ECO:0007669"/>
    <property type="project" value="UniProtKB-UniRule"/>
</dbReference>
<dbReference type="PROSITE" id="PS50880">
    <property type="entry name" value="TOPRIM"/>
    <property type="match status" value="1"/>
</dbReference>
<evidence type="ECO:0000256" key="7">
    <source>
        <dbReference type="ARBA" id="ARBA00023029"/>
    </source>
</evidence>
<dbReference type="CDD" id="cd16928">
    <property type="entry name" value="HATPase_GyrB-like"/>
    <property type="match status" value="1"/>
</dbReference>
<dbReference type="Proteomes" id="UP000249818">
    <property type="component" value="Chromosome BARAN1"/>
</dbReference>
<dbReference type="CDD" id="cd03366">
    <property type="entry name" value="TOPRIM_TopoIIA_GyrB"/>
    <property type="match status" value="1"/>
</dbReference>
<dbReference type="Gene3D" id="3.30.230.10">
    <property type="match status" value="1"/>
</dbReference>
<feature type="site" description="Interaction with DNA" evidence="10">
    <location>
        <position position="455"/>
    </location>
</feature>
<evidence type="ECO:0000313" key="13">
    <source>
        <dbReference type="Proteomes" id="UP000249818"/>
    </source>
</evidence>
<evidence type="ECO:0000256" key="10">
    <source>
        <dbReference type="HAMAP-Rule" id="MF_01898"/>
    </source>
</evidence>
<keyword evidence="3 10" id="KW-0479">Metal-binding</keyword>
<dbReference type="InterPro" id="IPR002288">
    <property type="entry name" value="DNA_gyrase_B_C"/>
</dbReference>
<dbReference type="InterPro" id="IPR003594">
    <property type="entry name" value="HATPase_dom"/>
</dbReference>
<dbReference type="PANTHER" id="PTHR45866">
    <property type="entry name" value="DNA GYRASE/TOPOISOMERASE SUBUNIT B"/>
    <property type="match status" value="1"/>
</dbReference>
<keyword evidence="10" id="KW-0963">Cytoplasm</keyword>
<gene>
    <name evidence="10 12" type="primary">gyrB</name>
    <name evidence="12" type="ORF">BARAN1_1033</name>
</gene>
<dbReference type="PRINTS" id="PR01159">
    <property type="entry name" value="DNAGYRASEB"/>
</dbReference>
<keyword evidence="6 10" id="KW-0460">Magnesium</keyword>
<dbReference type="InterPro" id="IPR011557">
    <property type="entry name" value="GyrB"/>
</dbReference>
<evidence type="ECO:0000256" key="6">
    <source>
        <dbReference type="ARBA" id="ARBA00022842"/>
    </source>
</evidence>
<keyword evidence="8" id="KW-0238">DNA-binding</keyword>
<dbReference type="EC" id="5.6.2.2" evidence="10"/>
<comment type="subcellular location">
    <subcellularLocation>
        <location evidence="10">Cytoplasm</location>
    </subcellularLocation>
</comment>
<dbReference type="HAMAP" id="MF_01898">
    <property type="entry name" value="GyrB"/>
    <property type="match status" value="1"/>
</dbReference>
<feature type="binding site" evidence="10">
    <location>
        <position position="502"/>
    </location>
    <ligand>
        <name>Mg(2+)</name>
        <dbReference type="ChEBI" id="CHEBI:18420"/>
        <label>2</label>
    </ligand>
</feature>
<dbReference type="GO" id="GO:0005524">
    <property type="term" value="F:ATP binding"/>
    <property type="evidence" value="ECO:0007669"/>
    <property type="project" value="UniProtKB-UniRule"/>
</dbReference>
<dbReference type="InterPro" id="IPR020568">
    <property type="entry name" value="Ribosomal_Su5_D2-typ_SF"/>
</dbReference>
<evidence type="ECO:0000256" key="8">
    <source>
        <dbReference type="ARBA" id="ARBA00023125"/>
    </source>
</evidence>